<dbReference type="EMBL" id="CP095046">
    <property type="protein sequence ID" value="UOQ72110.1"/>
    <property type="molecule type" value="Genomic_DNA"/>
</dbReference>
<reference evidence="1" key="1">
    <citation type="submission" date="2022-04" db="EMBL/GenBank/DDBJ databases">
        <title>Hymenobacter sp. isolated from the air.</title>
        <authorList>
            <person name="Won M."/>
            <person name="Lee C.-M."/>
            <person name="Woen H.-Y."/>
            <person name="Kwon S.-W."/>
        </authorList>
    </citation>
    <scope>NUCLEOTIDE SEQUENCE</scope>
    <source>
        <strain evidence="1">5116S-3</strain>
    </source>
</reference>
<sequence>MYENTEYKTTIEPAYSDEIAALARGPYAPIFLNKEEFNKVIFNDLIKKDLDHKEPYVDKVFKYLVKHHLCVVVLDNVDLYEDEKLETSVFSEGLALSKRIHVNVFVSIRDTTFVKHSSNSTFNAYELRKLWIDAPPFREVLSRRLSYSKKILEKEQGKIPFANGITLNVSDLASFFDIVQKSILDEGTGQYIDSVSDLNIRKGIGLVTNLLTSGHIHADTAIQRYLSGGDKYHFPFHEVFKGSMLGYWRHFREDATDCINLFDSKLNSKKLRLLRLYILSYLVDRASNASTLNTTINDIFDKFSKCAITISQITTVIDHLTKKGLTKSLSAGEITEQSAVAATKSGGYYIRILTDTLVYTEECMYDTAIEDAETWQQISELTNDINRKSNLYARMNLRKERVSIFMTYLKMLEDSLFKDTGIDISNLKSITEIEASVTEEINGALLKLKARERR</sequence>
<keyword evidence="2" id="KW-1185">Reference proteome</keyword>
<dbReference type="KEGG" id="hcu:MUN79_26680"/>
<evidence type="ECO:0000313" key="2">
    <source>
        <dbReference type="Proteomes" id="UP000831796"/>
    </source>
</evidence>
<accession>A0A8T9Q8I5</accession>
<organism evidence="1 2">
    <name type="scientific">Hymenobacter cellulosilyticus</name>
    <dbReference type="NCBI Taxonomy" id="2932248"/>
    <lineage>
        <taxon>Bacteria</taxon>
        <taxon>Pseudomonadati</taxon>
        <taxon>Bacteroidota</taxon>
        <taxon>Cytophagia</taxon>
        <taxon>Cytophagales</taxon>
        <taxon>Hymenobacteraceae</taxon>
        <taxon>Hymenobacter</taxon>
    </lineage>
</organism>
<dbReference type="Proteomes" id="UP000831796">
    <property type="component" value="Chromosome"/>
</dbReference>
<proteinExistence type="predicted"/>
<dbReference type="AlphaFoldDB" id="A0A8T9Q8I5"/>
<protein>
    <submittedName>
        <fullName evidence="1">Uncharacterized protein</fullName>
    </submittedName>
</protein>
<gene>
    <name evidence="1" type="ORF">MUN79_26680</name>
</gene>
<evidence type="ECO:0000313" key="1">
    <source>
        <dbReference type="EMBL" id="UOQ72110.1"/>
    </source>
</evidence>
<dbReference type="RefSeq" id="WP_244675505.1">
    <property type="nucleotide sequence ID" value="NZ_CP095046.1"/>
</dbReference>
<name>A0A8T9Q8I5_9BACT</name>